<dbReference type="AlphaFoldDB" id="A0A9P6BVX0"/>
<keyword evidence="3" id="KW-1185">Reference proteome</keyword>
<dbReference type="EMBL" id="MU152007">
    <property type="protein sequence ID" value="KAF9441217.1"/>
    <property type="molecule type" value="Genomic_DNA"/>
</dbReference>
<dbReference type="Proteomes" id="UP000807342">
    <property type="component" value="Unassembled WGS sequence"/>
</dbReference>
<evidence type="ECO:0000313" key="3">
    <source>
        <dbReference type="Proteomes" id="UP000807342"/>
    </source>
</evidence>
<protein>
    <submittedName>
        <fullName evidence="2">Uncharacterized protein</fullName>
    </submittedName>
</protein>
<reference evidence="2" key="1">
    <citation type="submission" date="2020-11" db="EMBL/GenBank/DDBJ databases">
        <authorList>
            <consortium name="DOE Joint Genome Institute"/>
            <person name="Ahrendt S."/>
            <person name="Riley R."/>
            <person name="Andreopoulos W."/>
            <person name="Labutti K."/>
            <person name="Pangilinan J."/>
            <person name="Ruiz-Duenas F.J."/>
            <person name="Barrasa J.M."/>
            <person name="Sanchez-Garcia M."/>
            <person name="Camarero S."/>
            <person name="Miyauchi S."/>
            <person name="Serrano A."/>
            <person name="Linde D."/>
            <person name="Babiker R."/>
            <person name="Drula E."/>
            <person name="Ayuso-Fernandez I."/>
            <person name="Pacheco R."/>
            <person name="Padilla G."/>
            <person name="Ferreira P."/>
            <person name="Barriuso J."/>
            <person name="Kellner H."/>
            <person name="Castanera R."/>
            <person name="Alfaro M."/>
            <person name="Ramirez L."/>
            <person name="Pisabarro A.G."/>
            <person name="Kuo A."/>
            <person name="Tritt A."/>
            <person name="Lipzen A."/>
            <person name="He G."/>
            <person name="Yan M."/>
            <person name="Ng V."/>
            <person name="Cullen D."/>
            <person name="Martin F."/>
            <person name="Rosso M.-N."/>
            <person name="Henrissat B."/>
            <person name="Hibbett D."/>
            <person name="Martinez A.T."/>
            <person name="Grigoriev I.V."/>
        </authorList>
    </citation>
    <scope>NUCLEOTIDE SEQUENCE</scope>
    <source>
        <strain evidence="2">MF-IS2</strain>
    </source>
</reference>
<evidence type="ECO:0000256" key="1">
    <source>
        <dbReference type="SAM" id="MobiDB-lite"/>
    </source>
</evidence>
<feature type="compositionally biased region" description="Acidic residues" evidence="1">
    <location>
        <begin position="21"/>
        <end position="36"/>
    </location>
</feature>
<accession>A0A9P6BVX0</accession>
<sequence>MDEEPEFTTSPAASSKFFASDGEDDDDIGEDEDDLEVDHPESPPASRPVSPGPETSTDGSISLRVFFSMRRLSFVIDDDDDDDEDDRALALAAGFSPAPSIHLPLDENGDLPPLDDWYLGASARTLVSAVAAV</sequence>
<name>A0A9P6BVX0_9AGAR</name>
<organism evidence="2 3">
    <name type="scientific">Macrolepiota fuliginosa MF-IS2</name>
    <dbReference type="NCBI Taxonomy" id="1400762"/>
    <lineage>
        <taxon>Eukaryota</taxon>
        <taxon>Fungi</taxon>
        <taxon>Dikarya</taxon>
        <taxon>Basidiomycota</taxon>
        <taxon>Agaricomycotina</taxon>
        <taxon>Agaricomycetes</taxon>
        <taxon>Agaricomycetidae</taxon>
        <taxon>Agaricales</taxon>
        <taxon>Agaricineae</taxon>
        <taxon>Agaricaceae</taxon>
        <taxon>Macrolepiota</taxon>
    </lineage>
</organism>
<proteinExistence type="predicted"/>
<evidence type="ECO:0000313" key="2">
    <source>
        <dbReference type="EMBL" id="KAF9441217.1"/>
    </source>
</evidence>
<comment type="caution">
    <text evidence="2">The sequence shown here is derived from an EMBL/GenBank/DDBJ whole genome shotgun (WGS) entry which is preliminary data.</text>
</comment>
<gene>
    <name evidence="2" type="ORF">P691DRAFT_766581</name>
</gene>
<feature type="region of interest" description="Disordered" evidence="1">
    <location>
        <begin position="1"/>
        <end position="60"/>
    </location>
</feature>